<protein>
    <submittedName>
        <fullName evidence="1">Sel1 repeat family protein</fullName>
    </submittedName>
</protein>
<dbReference type="Gene3D" id="1.25.40.10">
    <property type="entry name" value="Tetratricopeptide repeat domain"/>
    <property type="match status" value="1"/>
</dbReference>
<dbReference type="Pfam" id="PF08238">
    <property type="entry name" value="Sel1"/>
    <property type="match status" value="4"/>
</dbReference>
<keyword evidence="2" id="KW-1185">Reference proteome</keyword>
<gene>
    <name evidence="1" type="ORF">LXT12_01620</name>
</gene>
<evidence type="ECO:0000313" key="2">
    <source>
        <dbReference type="Proteomes" id="UP001201463"/>
    </source>
</evidence>
<accession>A0ABS8X8X5</accession>
<reference evidence="1 2" key="1">
    <citation type="submission" date="2021-12" db="EMBL/GenBank/DDBJ databases">
        <title>Genome seq of p7.</title>
        <authorList>
            <person name="Seo T."/>
        </authorList>
    </citation>
    <scope>NUCLEOTIDE SEQUENCE [LARGE SCALE GENOMIC DNA]</scope>
    <source>
        <strain evidence="1 2">P7</strain>
    </source>
</reference>
<dbReference type="InterPro" id="IPR006597">
    <property type="entry name" value="Sel1-like"/>
</dbReference>
<organism evidence="1 2">
    <name type="scientific">Pelomonas caseinilytica</name>
    <dbReference type="NCBI Taxonomy" id="2906763"/>
    <lineage>
        <taxon>Bacteria</taxon>
        <taxon>Pseudomonadati</taxon>
        <taxon>Pseudomonadota</taxon>
        <taxon>Betaproteobacteria</taxon>
        <taxon>Burkholderiales</taxon>
        <taxon>Sphaerotilaceae</taxon>
        <taxon>Roseateles</taxon>
    </lineage>
</organism>
<dbReference type="SMART" id="SM00671">
    <property type="entry name" value="SEL1"/>
    <property type="match status" value="4"/>
</dbReference>
<proteinExistence type="predicted"/>
<dbReference type="RefSeq" id="WP_233388806.1">
    <property type="nucleotide sequence ID" value="NZ_JAJTWT010000001.1"/>
</dbReference>
<dbReference type="InterPro" id="IPR011990">
    <property type="entry name" value="TPR-like_helical_dom_sf"/>
</dbReference>
<dbReference type="PANTHER" id="PTHR43628:SF1">
    <property type="entry name" value="CHITIN SYNTHASE REGULATORY FACTOR 2-RELATED"/>
    <property type="match status" value="1"/>
</dbReference>
<dbReference type="EMBL" id="JAJTWT010000001">
    <property type="protein sequence ID" value="MCE4535958.1"/>
    <property type="molecule type" value="Genomic_DNA"/>
</dbReference>
<dbReference type="PANTHER" id="PTHR43628">
    <property type="entry name" value="ACTIVATOR OF C KINASE PROTEIN 1-RELATED"/>
    <property type="match status" value="1"/>
</dbReference>
<dbReference type="Proteomes" id="UP001201463">
    <property type="component" value="Unassembled WGS sequence"/>
</dbReference>
<name>A0ABS8X8X5_9BURK</name>
<evidence type="ECO:0000313" key="1">
    <source>
        <dbReference type="EMBL" id="MCE4535958.1"/>
    </source>
</evidence>
<dbReference type="InterPro" id="IPR052945">
    <property type="entry name" value="Mitotic_Regulator"/>
</dbReference>
<sequence>MKSPHPGAAPDTVAVTTAAVNPLQQGLALFQATPPDYARAVGWFRAAAESGDGDGLAMLGLCQLEGLGMPADPVQARALLERAAARSSAIGRFQFGRVLMTGRGGPADEARGLSAYVSAAAMGHAEATFNLANCLYAGVGCLPDRLAAKALYLRSRNLGCALRPQGVLVHKRELKAVRTLAHRFADPRRLAFLIGERQQELALVQAVVQPRIEQRRKADKPQPLRQAGRLAVGVVAAVAGTLGGYLRPPSSDAGPTTLSF</sequence>
<dbReference type="SUPFAM" id="SSF81901">
    <property type="entry name" value="HCP-like"/>
    <property type="match status" value="1"/>
</dbReference>
<comment type="caution">
    <text evidence="1">The sequence shown here is derived from an EMBL/GenBank/DDBJ whole genome shotgun (WGS) entry which is preliminary data.</text>
</comment>